<gene>
    <name evidence="5" type="ORF">CTOB1V02_LOCUS1290</name>
</gene>
<evidence type="ECO:0000256" key="1">
    <source>
        <dbReference type="ARBA" id="ARBA00004613"/>
    </source>
</evidence>
<organism evidence="5">
    <name type="scientific">Cyprideis torosa</name>
    <dbReference type="NCBI Taxonomy" id="163714"/>
    <lineage>
        <taxon>Eukaryota</taxon>
        <taxon>Metazoa</taxon>
        <taxon>Ecdysozoa</taxon>
        <taxon>Arthropoda</taxon>
        <taxon>Crustacea</taxon>
        <taxon>Oligostraca</taxon>
        <taxon>Ostracoda</taxon>
        <taxon>Podocopa</taxon>
        <taxon>Podocopida</taxon>
        <taxon>Cytherocopina</taxon>
        <taxon>Cytheroidea</taxon>
        <taxon>Cytherideidae</taxon>
        <taxon>Cyprideis</taxon>
    </lineage>
</organism>
<feature type="compositionally biased region" description="Basic residues" evidence="3">
    <location>
        <begin position="175"/>
        <end position="186"/>
    </location>
</feature>
<dbReference type="OrthoDB" id="6329054at2759"/>
<dbReference type="SMART" id="SM01318">
    <property type="entry name" value="SVWC"/>
    <property type="match status" value="1"/>
</dbReference>
<feature type="chain" id="PRO_5043994684" evidence="4">
    <location>
        <begin position="16"/>
        <end position="186"/>
    </location>
</feature>
<evidence type="ECO:0000256" key="3">
    <source>
        <dbReference type="SAM" id="MobiDB-lite"/>
    </source>
</evidence>
<sequence length="186" mass="20340">MNVYLCLLLVGVAFAQEEKPAEGESVDVTDNSEGGLKPRIYRRMIPADVLRDFPNYCFASTSCKLYEPGQDWDLAPFCGRSHCMFDPALGKYLEVVFDCGPKPTNPDECKILKSGNTTDTFPQCCDVYDLKTCEFPIPKINTQGAGGAPPGEGSLQGADATEADAAETPEEPRRPTRPRTRGRPAQ</sequence>
<evidence type="ECO:0000256" key="2">
    <source>
        <dbReference type="ARBA" id="ARBA00022525"/>
    </source>
</evidence>
<protein>
    <submittedName>
        <fullName evidence="5">Uncharacterized protein</fullName>
    </submittedName>
</protein>
<keyword evidence="4" id="KW-0732">Signal</keyword>
<dbReference type="GO" id="GO:0005576">
    <property type="term" value="C:extracellular region"/>
    <property type="evidence" value="ECO:0007669"/>
    <property type="project" value="UniProtKB-SubCell"/>
</dbReference>
<dbReference type="EMBL" id="OB660180">
    <property type="protein sequence ID" value="CAD7223300.1"/>
    <property type="molecule type" value="Genomic_DNA"/>
</dbReference>
<name>A0A7R8ZGD2_9CRUS</name>
<dbReference type="Pfam" id="PF15430">
    <property type="entry name" value="SVWC"/>
    <property type="match status" value="1"/>
</dbReference>
<dbReference type="InterPro" id="IPR029277">
    <property type="entry name" value="SVWC_dom"/>
</dbReference>
<evidence type="ECO:0000313" key="5">
    <source>
        <dbReference type="EMBL" id="CAD7223300.1"/>
    </source>
</evidence>
<evidence type="ECO:0000256" key="4">
    <source>
        <dbReference type="SAM" id="SignalP"/>
    </source>
</evidence>
<reference evidence="5" key="1">
    <citation type="submission" date="2020-11" db="EMBL/GenBank/DDBJ databases">
        <authorList>
            <person name="Tran Van P."/>
        </authorList>
    </citation>
    <scope>NUCLEOTIDE SEQUENCE</scope>
</reference>
<feature type="region of interest" description="Disordered" evidence="3">
    <location>
        <begin position="143"/>
        <end position="186"/>
    </location>
</feature>
<dbReference type="AlphaFoldDB" id="A0A7R8ZGD2"/>
<comment type="subcellular location">
    <subcellularLocation>
        <location evidence="1">Secreted</location>
    </subcellularLocation>
</comment>
<proteinExistence type="predicted"/>
<accession>A0A7R8ZGD2</accession>
<keyword evidence="2" id="KW-0964">Secreted</keyword>
<feature type="signal peptide" evidence="4">
    <location>
        <begin position="1"/>
        <end position="15"/>
    </location>
</feature>